<reference evidence="2 3" key="1">
    <citation type="journal article" date="2017" name="PLoS Biol.">
        <title>The sea cucumber genome provides insights into morphological evolution and visceral regeneration.</title>
        <authorList>
            <person name="Zhang X."/>
            <person name="Sun L."/>
            <person name="Yuan J."/>
            <person name="Sun Y."/>
            <person name="Gao Y."/>
            <person name="Zhang L."/>
            <person name="Li S."/>
            <person name="Dai H."/>
            <person name="Hamel J.F."/>
            <person name="Liu C."/>
            <person name="Yu Y."/>
            <person name="Liu S."/>
            <person name="Lin W."/>
            <person name="Guo K."/>
            <person name="Jin S."/>
            <person name="Xu P."/>
            <person name="Storey K.B."/>
            <person name="Huan P."/>
            <person name="Zhang T."/>
            <person name="Zhou Y."/>
            <person name="Zhang J."/>
            <person name="Lin C."/>
            <person name="Li X."/>
            <person name="Xing L."/>
            <person name="Huo D."/>
            <person name="Sun M."/>
            <person name="Wang L."/>
            <person name="Mercier A."/>
            <person name="Li F."/>
            <person name="Yang H."/>
            <person name="Xiang J."/>
        </authorList>
    </citation>
    <scope>NUCLEOTIDE SEQUENCE [LARGE SCALE GENOMIC DNA]</scope>
    <source>
        <strain evidence="2">Shaxun</strain>
        <tissue evidence="2">Muscle</tissue>
    </source>
</reference>
<keyword evidence="3" id="KW-1185">Reference proteome</keyword>
<evidence type="ECO:0000256" key="1">
    <source>
        <dbReference type="SAM" id="MobiDB-lite"/>
    </source>
</evidence>
<dbReference type="EMBL" id="MRZV01002115">
    <property type="protein sequence ID" value="PIK34640.1"/>
    <property type="molecule type" value="Genomic_DNA"/>
</dbReference>
<feature type="region of interest" description="Disordered" evidence="1">
    <location>
        <begin position="19"/>
        <end position="40"/>
    </location>
</feature>
<proteinExistence type="predicted"/>
<comment type="caution">
    <text evidence="2">The sequence shown here is derived from an EMBL/GenBank/DDBJ whole genome shotgun (WGS) entry which is preliminary data.</text>
</comment>
<organism evidence="2 3">
    <name type="scientific">Stichopus japonicus</name>
    <name type="common">Sea cucumber</name>
    <dbReference type="NCBI Taxonomy" id="307972"/>
    <lineage>
        <taxon>Eukaryota</taxon>
        <taxon>Metazoa</taxon>
        <taxon>Echinodermata</taxon>
        <taxon>Eleutherozoa</taxon>
        <taxon>Echinozoa</taxon>
        <taxon>Holothuroidea</taxon>
        <taxon>Aspidochirotacea</taxon>
        <taxon>Aspidochirotida</taxon>
        <taxon>Stichopodidae</taxon>
        <taxon>Apostichopus</taxon>
    </lineage>
</organism>
<evidence type="ECO:0000313" key="2">
    <source>
        <dbReference type="EMBL" id="PIK34640.1"/>
    </source>
</evidence>
<dbReference type="Proteomes" id="UP000230750">
    <property type="component" value="Unassembled WGS sequence"/>
</dbReference>
<gene>
    <name evidence="2" type="ORF">BSL78_28529</name>
</gene>
<sequence length="72" mass="7981">MQQQNVMQQVQKVYSSPVDMMKMPGMSHSQGGGDQQQQQRQVNFMGNQIGLAGSRVTQMSSNLQGMGHSFFS</sequence>
<evidence type="ECO:0000313" key="3">
    <source>
        <dbReference type="Proteomes" id="UP000230750"/>
    </source>
</evidence>
<dbReference type="AlphaFoldDB" id="A0A2G8JFW8"/>
<protein>
    <submittedName>
        <fullName evidence="2">Uncharacterized protein</fullName>
    </submittedName>
</protein>
<name>A0A2G8JFW8_STIJA</name>
<accession>A0A2G8JFW8</accession>